<dbReference type="Proteomes" id="UP001501251">
    <property type="component" value="Unassembled WGS sequence"/>
</dbReference>
<keyword evidence="2" id="KW-1133">Transmembrane helix</keyword>
<proteinExistence type="predicted"/>
<accession>A0ABP8AES2</accession>
<comment type="caution">
    <text evidence="3">The sequence shown here is derived from an EMBL/GenBank/DDBJ whole genome shotgun (WGS) entry which is preliminary data.</text>
</comment>
<evidence type="ECO:0008006" key="5">
    <source>
        <dbReference type="Google" id="ProtNLM"/>
    </source>
</evidence>
<protein>
    <recommendedName>
        <fullName evidence="5">DUF3618 domain-containing protein</fullName>
    </recommendedName>
</protein>
<evidence type="ECO:0000256" key="1">
    <source>
        <dbReference type="SAM" id="MobiDB-lite"/>
    </source>
</evidence>
<name>A0ABP8AES2_9ACTN</name>
<keyword evidence="2" id="KW-0472">Membrane</keyword>
<evidence type="ECO:0000313" key="3">
    <source>
        <dbReference type="EMBL" id="GAA4182790.1"/>
    </source>
</evidence>
<feature type="compositionally biased region" description="Basic and acidic residues" evidence="1">
    <location>
        <begin position="200"/>
        <end position="210"/>
    </location>
</feature>
<feature type="transmembrane region" description="Helical" evidence="2">
    <location>
        <begin position="134"/>
        <end position="151"/>
    </location>
</feature>
<dbReference type="EMBL" id="BAABAQ010000001">
    <property type="protein sequence ID" value="GAA4182790.1"/>
    <property type="molecule type" value="Genomic_DNA"/>
</dbReference>
<gene>
    <name evidence="3" type="ORF">GCM10022252_09280</name>
</gene>
<keyword evidence="2" id="KW-0812">Transmembrane</keyword>
<sequence length="217" mass="22844">MPLALFGKRHIKIVAPERRLRHVKAQAVRAADRVGPMASHARDAASHHAHDVAVQARDVAGHAREMAGQAREVAGQARDVASEKIIVARGWAAPRLDAAAHSIEEQLAPKLSAALSQAAARIDPTPAKSRKTPMLLLFAGVAIAAAGYVLYRRNADQWTDTLKESASDASQWVGQKTEAAAGKVSGAADDVATKTGELGAKADARAEHTSHTSKGQP</sequence>
<feature type="region of interest" description="Disordered" evidence="1">
    <location>
        <begin position="177"/>
        <end position="217"/>
    </location>
</feature>
<evidence type="ECO:0000313" key="4">
    <source>
        <dbReference type="Proteomes" id="UP001501251"/>
    </source>
</evidence>
<evidence type="ECO:0000256" key="2">
    <source>
        <dbReference type="SAM" id="Phobius"/>
    </source>
</evidence>
<reference evidence="4" key="1">
    <citation type="journal article" date="2019" name="Int. J. Syst. Evol. Microbiol.">
        <title>The Global Catalogue of Microorganisms (GCM) 10K type strain sequencing project: providing services to taxonomists for standard genome sequencing and annotation.</title>
        <authorList>
            <consortium name="The Broad Institute Genomics Platform"/>
            <consortium name="The Broad Institute Genome Sequencing Center for Infectious Disease"/>
            <person name="Wu L."/>
            <person name="Ma J."/>
        </authorList>
    </citation>
    <scope>NUCLEOTIDE SEQUENCE [LARGE SCALE GENOMIC DNA]</scope>
    <source>
        <strain evidence="4">JCM 17388</strain>
    </source>
</reference>
<keyword evidence="4" id="KW-1185">Reference proteome</keyword>
<organism evidence="3 4">
    <name type="scientific">Streptosporangium oxazolinicum</name>
    <dbReference type="NCBI Taxonomy" id="909287"/>
    <lineage>
        <taxon>Bacteria</taxon>
        <taxon>Bacillati</taxon>
        <taxon>Actinomycetota</taxon>
        <taxon>Actinomycetes</taxon>
        <taxon>Streptosporangiales</taxon>
        <taxon>Streptosporangiaceae</taxon>
        <taxon>Streptosporangium</taxon>
    </lineage>
</organism>